<proteinExistence type="predicted"/>
<sequence length="158" mass="17568">MIEDEAPHGWRRAARVLPVDSEGRVLLLHGWDPHRPEQPFWFTIGGGAEPDESLAQAAARELREEVGAVVDPADLGEPVGELRHQFSWAGKTLWQHEVYFAWAAAHFTADFDGMDRAEQNSIDQARWWSPDELAADGSGTSPNLTATMRKAIAAVTRR</sequence>
<name>A0A849A5M8_9ACTN</name>
<dbReference type="PANTHER" id="PTHR43046">
    <property type="entry name" value="GDP-MANNOSE MANNOSYL HYDROLASE"/>
    <property type="match status" value="1"/>
</dbReference>
<dbReference type="InterPro" id="IPR020084">
    <property type="entry name" value="NUDIX_hydrolase_CS"/>
</dbReference>
<evidence type="ECO:0000313" key="5">
    <source>
        <dbReference type="EMBL" id="NNG34946.1"/>
    </source>
</evidence>
<reference evidence="5 6" key="1">
    <citation type="submission" date="2020-05" db="EMBL/GenBank/DDBJ databases">
        <title>Nakamurella sp. DB0629 isolated from air conditioner.</title>
        <authorList>
            <person name="Kim D.H."/>
            <person name="Kim D.-U."/>
        </authorList>
    </citation>
    <scope>NUCLEOTIDE SEQUENCE [LARGE SCALE GENOMIC DNA]</scope>
    <source>
        <strain evidence="5 6">DB0629</strain>
    </source>
</reference>
<dbReference type="GO" id="GO:0016787">
    <property type="term" value="F:hydrolase activity"/>
    <property type="evidence" value="ECO:0007669"/>
    <property type="project" value="UniProtKB-KW"/>
</dbReference>
<dbReference type="AlphaFoldDB" id="A0A849A5M8"/>
<evidence type="ECO:0000256" key="3">
    <source>
        <dbReference type="ARBA" id="ARBA00022842"/>
    </source>
</evidence>
<accession>A0A849A5M8</accession>
<keyword evidence="6" id="KW-1185">Reference proteome</keyword>
<dbReference type="CDD" id="cd04685">
    <property type="entry name" value="NUDIX_Hydrolase"/>
    <property type="match status" value="1"/>
</dbReference>
<keyword evidence="2" id="KW-0378">Hydrolase</keyword>
<dbReference type="SUPFAM" id="SSF55811">
    <property type="entry name" value="Nudix"/>
    <property type="match status" value="1"/>
</dbReference>
<dbReference type="Pfam" id="PF00293">
    <property type="entry name" value="NUDIX"/>
    <property type="match status" value="1"/>
</dbReference>
<comment type="caution">
    <text evidence="5">The sequence shown here is derived from an EMBL/GenBank/DDBJ whole genome shotgun (WGS) entry which is preliminary data.</text>
</comment>
<organism evidence="5 6">
    <name type="scientific">Nakamurella aerolata</name>
    <dbReference type="NCBI Taxonomy" id="1656892"/>
    <lineage>
        <taxon>Bacteria</taxon>
        <taxon>Bacillati</taxon>
        <taxon>Actinomycetota</taxon>
        <taxon>Actinomycetes</taxon>
        <taxon>Nakamurellales</taxon>
        <taxon>Nakamurellaceae</taxon>
        <taxon>Nakamurella</taxon>
    </lineage>
</organism>
<protein>
    <submittedName>
        <fullName evidence="5">NUDIX domain-containing protein</fullName>
    </submittedName>
</protein>
<dbReference type="PROSITE" id="PS00893">
    <property type="entry name" value="NUDIX_BOX"/>
    <property type="match status" value="1"/>
</dbReference>
<dbReference type="EMBL" id="JABEND010000002">
    <property type="protein sequence ID" value="NNG34946.1"/>
    <property type="molecule type" value="Genomic_DNA"/>
</dbReference>
<evidence type="ECO:0000313" key="6">
    <source>
        <dbReference type="Proteomes" id="UP000562984"/>
    </source>
</evidence>
<evidence type="ECO:0000256" key="2">
    <source>
        <dbReference type="ARBA" id="ARBA00022801"/>
    </source>
</evidence>
<gene>
    <name evidence="5" type="ORF">HKD39_04270</name>
</gene>
<dbReference type="InterPro" id="IPR015797">
    <property type="entry name" value="NUDIX_hydrolase-like_dom_sf"/>
</dbReference>
<dbReference type="PANTHER" id="PTHR43046:SF12">
    <property type="entry name" value="GDP-MANNOSE MANNOSYL HYDROLASE"/>
    <property type="match status" value="1"/>
</dbReference>
<dbReference type="RefSeq" id="WP_171198605.1">
    <property type="nucleotide sequence ID" value="NZ_JABEND010000002.1"/>
</dbReference>
<dbReference type="PROSITE" id="PS51462">
    <property type="entry name" value="NUDIX"/>
    <property type="match status" value="1"/>
</dbReference>
<dbReference type="Gene3D" id="3.90.79.10">
    <property type="entry name" value="Nucleoside Triphosphate Pyrophosphohydrolase"/>
    <property type="match status" value="1"/>
</dbReference>
<dbReference type="Proteomes" id="UP000562984">
    <property type="component" value="Unassembled WGS sequence"/>
</dbReference>
<comment type="cofactor">
    <cofactor evidence="1">
        <name>Mg(2+)</name>
        <dbReference type="ChEBI" id="CHEBI:18420"/>
    </cofactor>
</comment>
<evidence type="ECO:0000259" key="4">
    <source>
        <dbReference type="PROSITE" id="PS51462"/>
    </source>
</evidence>
<keyword evidence="3" id="KW-0460">Magnesium</keyword>
<evidence type="ECO:0000256" key="1">
    <source>
        <dbReference type="ARBA" id="ARBA00001946"/>
    </source>
</evidence>
<feature type="domain" description="Nudix hydrolase" evidence="4">
    <location>
        <begin position="9"/>
        <end position="150"/>
    </location>
</feature>
<dbReference type="InterPro" id="IPR000086">
    <property type="entry name" value="NUDIX_hydrolase_dom"/>
</dbReference>